<dbReference type="PROSITE" id="PS01090">
    <property type="entry name" value="TATD_2"/>
    <property type="match status" value="1"/>
</dbReference>
<dbReference type="AlphaFoldDB" id="A0A067SZR0"/>
<keyword evidence="4" id="KW-1185">Reference proteome</keyword>
<evidence type="ECO:0000256" key="2">
    <source>
        <dbReference type="SAM" id="MobiDB-lite"/>
    </source>
</evidence>
<evidence type="ECO:0000313" key="4">
    <source>
        <dbReference type="Proteomes" id="UP000027222"/>
    </source>
</evidence>
<dbReference type="HOGENOM" id="CLU_031506_2_0_1"/>
<gene>
    <name evidence="3" type="ORF">GALMADRAFT_142314</name>
</gene>
<organism evidence="3 4">
    <name type="scientific">Galerina marginata (strain CBS 339.88)</name>
    <dbReference type="NCBI Taxonomy" id="685588"/>
    <lineage>
        <taxon>Eukaryota</taxon>
        <taxon>Fungi</taxon>
        <taxon>Dikarya</taxon>
        <taxon>Basidiomycota</taxon>
        <taxon>Agaricomycotina</taxon>
        <taxon>Agaricomycetes</taxon>
        <taxon>Agaricomycetidae</taxon>
        <taxon>Agaricales</taxon>
        <taxon>Agaricineae</taxon>
        <taxon>Strophariaceae</taxon>
        <taxon>Galerina</taxon>
    </lineage>
</organism>
<name>A0A067SZR0_GALM3</name>
<proteinExistence type="predicted"/>
<dbReference type="CDD" id="cd01310">
    <property type="entry name" value="TatD_DNAse"/>
    <property type="match status" value="1"/>
</dbReference>
<dbReference type="PANTHER" id="PTHR46363">
    <property type="entry name" value="DEOXYRIBONUCLEASE TATDN2-RELATED"/>
    <property type="match status" value="1"/>
</dbReference>
<protein>
    <submittedName>
        <fullName evidence="3">Uncharacterized protein</fullName>
    </submittedName>
</protein>
<evidence type="ECO:0000256" key="1">
    <source>
        <dbReference type="ARBA" id="ARBA00022801"/>
    </source>
</evidence>
<dbReference type="Gene3D" id="3.20.20.140">
    <property type="entry name" value="Metal-dependent hydrolases"/>
    <property type="match status" value="1"/>
</dbReference>
<dbReference type="Pfam" id="PF01026">
    <property type="entry name" value="TatD_DNase"/>
    <property type="match status" value="1"/>
</dbReference>
<dbReference type="GO" id="GO:0016788">
    <property type="term" value="F:hydrolase activity, acting on ester bonds"/>
    <property type="evidence" value="ECO:0007669"/>
    <property type="project" value="InterPro"/>
</dbReference>
<dbReference type="PANTHER" id="PTHR46363:SF1">
    <property type="entry name" value="DEOXYRIBONUCLEASE TATDN2-RELATED"/>
    <property type="match status" value="1"/>
</dbReference>
<dbReference type="InterPro" id="IPR001130">
    <property type="entry name" value="TatD-like"/>
</dbReference>
<dbReference type="EMBL" id="KL142386">
    <property type="protein sequence ID" value="KDR73174.1"/>
    <property type="molecule type" value="Genomic_DNA"/>
</dbReference>
<keyword evidence="1" id="KW-0378">Hydrolase</keyword>
<reference evidence="4" key="1">
    <citation type="journal article" date="2014" name="Proc. Natl. Acad. Sci. U.S.A.">
        <title>Extensive sampling of basidiomycete genomes demonstrates inadequacy of the white-rot/brown-rot paradigm for wood decay fungi.</title>
        <authorList>
            <person name="Riley R."/>
            <person name="Salamov A.A."/>
            <person name="Brown D.W."/>
            <person name="Nagy L.G."/>
            <person name="Floudas D."/>
            <person name="Held B.W."/>
            <person name="Levasseur A."/>
            <person name="Lombard V."/>
            <person name="Morin E."/>
            <person name="Otillar R."/>
            <person name="Lindquist E.A."/>
            <person name="Sun H."/>
            <person name="LaButti K.M."/>
            <person name="Schmutz J."/>
            <person name="Jabbour D."/>
            <person name="Luo H."/>
            <person name="Baker S.E."/>
            <person name="Pisabarro A.G."/>
            <person name="Walton J.D."/>
            <person name="Blanchette R.A."/>
            <person name="Henrissat B."/>
            <person name="Martin F."/>
            <person name="Cullen D."/>
            <person name="Hibbett D.S."/>
            <person name="Grigoriev I.V."/>
        </authorList>
    </citation>
    <scope>NUCLEOTIDE SEQUENCE [LARGE SCALE GENOMIC DNA]</scope>
    <source>
        <strain evidence="4">CBS 339.88</strain>
    </source>
</reference>
<sequence length="360" mass="40529">MVKVKKKSPTPSQEHHLLLPTPPSALPTVDTHTHLAPTFEYYRASYPEGRHLDVYGFVKAMYEGRNVDAIVDVWCDAPVKKLWKEYADAAMDKERWGGLEYWFALGVHPHDAKNYDDNVEKDILEAMTHPRCVGWGEIGLDYRSENSPREIQQAVFARQLKQAVRLDKPLVIHTREADDDTERILKSEVPKDHKIHVHCFSDTPEFAKRLLDHFPNLYIGITGEFLVPFPLLKSLHGITGIITYATNKNTAAVIRDMVSPSESLPDATAIHPTSLRILLETDAPFMIPGNLYDDLRKIGRKKLPISHSAMIPWTAKFVADIANRVRIPTPPAAEAAVGPSSMVPVPAEAREVPNLKMRKS</sequence>
<dbReference type="OrthoDB" id="6079689at2759"/>
<dbReference type="InterPro" id="IPR032466">
    <property type="entry name" value="Metal_Hydrolase"/>
</dbReference>
<accession>A0A067SZR0</accession>
<evidence type="ECO:0000313" key="3">
    <source>
        <dbReference type="EMBL" id="KDR73174.1"/>
    </source>
</evidence>
<dbReference type="InterPro" id="IPR018228">
    <property type="entry name" value="DNase_TatD-rel_CS"/>
</dbReference>
<dbReference type="Proteomes" id="UP000027222">
    <property type="component" value="Unassembled WGS sequence"/>
</dbReference>
<dbReference type="SUPFAM" id="SSF51556">
    <property type="entry name" value="Metallo-dependent hydrolases"/>
    <property type="match status" value="1"/>
</dbReference>
<feature type="region of interest" description="Disordered" evidence="2">
    <location>
        <begin position="1"/>
        <end position="25"/>
    </location>
</feature>